<dbReference type="RefSeq" id="WP_032414433.1">
    <property type="nucleotide sequence ID" value="NZ_CABGSL010000004.1"/>
</dbReference>
<comment type="caution">
    <text evidence="1">The sequence shown here is derived from an EMBL/GenBank/DDBJ whole genome shotgun (WGS) entry which is preliminary data.</text>
</comment>
<proteinExistence type="predicted"/>
<dbReference type="Proteomes" id="UP000234439">
    <property type="component" value="Unassembled WGS sequence"/>
</dbReference>
<name>A0A9Q6EU59_KLEPN</name>
<sequence length="125" mass="13736">MICLFWLAMCGKLSCPQTQQMVSIANAYSKKGIKMKDKYVEGKVKSSIDEKISEVVRKAKDAELGGMPMLTAIQNEAGDIYRVITVDGLCAYLALVQGIAKLGLTDLHADNLNPGKYDSLFVFKQ</sequence>
<evidence type="ECO:0000313" key="2">
    <source>
        <dbReference type="Proteomes" id="UP000234439"/>
    </source>
</evidence>
<organism evidence="1 2">
    <name type="scientific">Klebsiella pneumoniae</name>
    <dbReference type="NCBI Taxonomy" id="573"/>
    <lineage>
        <taxon>Bacteria</taxon>
        <taxon>Pseudomonadati</taxon>
        <taxon>Pseudomonadota</taxon>
        <taxon>Gammaproteobacteria</taxon>
        <taxon>Enterobacterales</taxon>
        <taxon>Enterobacteriaceae</taxon>
        <taxon>Klebsiella/Raoultella group</taxon>
        <taxon>Klebsiella</taxon>
        <taxon>Klebsiella pneumoniae complex</taxon>
    </lineage>
</organism>
<gene>
    <name evidence="1" type="ORF">B6I68_31625</name>
</gene>
<evidence type="ECO:0000313" key="1">
    <source>
        <dbReference type="EMBL" id="PLE23759.1"/>
    </source>
</evidence>
<dbReference type="AlphaFoldDB" id="A0A9Q6EU59"/>
<reference evidence="1 2" key="1">
    <citation type="journal article" date="2017" name="J. Infect. Dis.">
        <title>An Analysis of the Epidemic of Klebsiella pneumoniae Carbapenemase-Producing K. pneumoniae: Convergence of Two Evolutionary Mechanisms Creates the Perfect Storm.</title>
        <authorList>
            <person name="Rojas L.J."/>
            <person name="Weinstock G.M."/>
            <person name="De La Cadena E."/>
            <person name="Diaz L."/>
            <person name="Rios R."/>
            <person name="Hanson B.M."/>
            <person name="Brown J.S."/>
            <person name="Vats P."/>
            <person name="Phillips D.S."/>
            <person name="Nguyen H."/>
            <person name="Hujer K.M."/>
            <person name="Correa A."/>
            <person name="Adams M.D."/>
            <person name="Perez F."/>
            <person name="Sodergren E."/>
            <person name="Narechania A."/>
            <person name="Planet P.J."/>
            <person name="Villegas M.V."/>
            <person name="Bonomo R.A."/>
            <person name="Arias C.A."/>
        </authorList>
    </citation>
    <scope>NUCLEOTIDE SEQUENCE [LARGE SCALE GENOMIC DNA]</scope>
    <source>
        <strain evidence="1 2">COL-Kpn30</strain>
    </source>
</reference>
<dbReference type="EMBL" id="NCMJ01000315">
    <property type="protein sequence ID" value="PLE23759.1"/>
    <property type="molecule type" value="Genomic_DNA"/>
</dbReference>
<protein>
    <submittedName>
        <fullName evidence="1">Uncharacterized protein</fullName>
    </submittedName>
</protein>
<accession>A0A9Q6EU59</accession>